<keyword evidence="3" id="KW-1185">Reference proteome</keyword>
<accession>A0A9P4YUM8</accession>
<evidence type="ECO:0000313" key="3">
    <source>
        <dbReference type="Proteomes" id="UP000749293"/>
    </source>
</evidence>
<dbReference type="EMBL" id="JAANYQ010000010">
    <property type="protein sequence ID" value="KAF4122006.1"/>
    <property type="molecule type" value="Genomic_DNA"/>
</dbReference>
<evidence type="ECO:0000256" key="1">
    <source>
        <dbReference type="SAM" id="MobiDB-lite"/>
    </source>
</evidence>
<protein>
    <submittedName>
        <fullName evidence="2">Uncharacterized protein</fullName>
    </submittedName>
</protein>
<evidence type="ECO:0000313" key="2">
    <source>
        <dbReference type="EMBL" id="KAF4122006.1"/>
    </source>
</evidence>
<gene>
    <name evidence="2" type="ORF">GMORB2_7599</name>
</gene>
<sequence length="415" mass="46750">MVGFNPFHPGQELSPAGDEYTVPVTFRRAPEAKLDQHAKRRERLGIRPQLLSAIAEEDSEETQTPKSDTVQIHVEPDLWRVTQPVQRSYGSHVPMLKPMVNGVKRKHHSMLSIEGRKHTKRMAMMPAHGHGLTRNPLSQVTANADGQDEKELIKRLSGSYQWSWLEDPMDIWEWAQSRGYTSKWSKAQVTGFKLLLNLMNRTAASALKGAQSTGRVSRPNAKRLGKTLSDSLKTMGLGSLRVDMLTISSYRFSPVGRDFPAVHRRADLAELETKRIDRGCPQYWTHGQPAVSCSGQGTRRDVGQQESRNPLLGHLEQGFQGSAIDRGEDQTSNLLHAASGQERPLATTNTPDDNPLRFLQTEKQSDRMQTDDEEFQRDMSAIKQQFTQLAYVLFQQTGSFTSLRSHLAVQQPTTW</sequence>
<dbReference type="RefSeq" id="XP_035320658.1">
    <property type="nucleotide sequence ID" value="XM_035469564.1"/>
</dbReference>
<dbReference type="GeneID" id="55973822"/>
<comment type="caution">
    <text evidence="2">The sequence shown here is derived from an EMBL/GenBank/DDBJ whole genome shotgun (WGS) entry which is preliminary data.</text>
</comment>
<dbReference type="Proteomes" id="UP000749293">
    <property type="component" value="Unassembled WGS sequence"/>
</dbReference>
<dbReference type="AlphaFoldDB" id="A0A9P4YUM8"/>
<feature type="region of interest" description="Disordered" evidence="1">
    <location>
        <begin position="338"/>
        <end position="371"/>
    </location>
</feature>
<proteinExistence type="predicted"/>
<reference evidence="2" key="1">
    <citation type="submission" date="2020-03" db="EMBL/GenBank/DDBJ databases">
        <title>Site-based positive gene gene selection in Geosmithia morbida across the United States reveals a broad range of putative effectors and factors for local host and environmental adapation.</title>
        <authorList>
            <person name="Onufrak A."/>
            <person name="Murdoch R.W."/>
            <person name="Gazis R."/>
            <person name="Huff M."/>
            <person name="Staton M."/>
            <person name="Klingeman W."/>
            <person name="Hadziabdic D."/>
        </authorList>
    </citation>
    <scope>NUCLEOTIDE SEQUENCE</scope>
    <source>
        <strain evidence="2">1262</strain>
    </source>
</reference>
<name>A0A9P4YUM8_9HYPO</name>
<organism evidence="2 3">
    <name type="scientific">Geosmithia morbida</name>
    <dbReference type="NCBI Taxonomy" id="1094350"/>
    <lineage>
        <taxon>Eukaryota</taxon>
        <taxon>Fungi</taxon>
        <taxon>Dikarya</taxon>
        <taxon>Ascomycota</taxon>
        <taxon>Pezizomycotina</taxon>
        <taxon>Sordariomycetes</taxon>
        <taxon>Hypocreomycetidae</taxon>
        <taxon>Hypocreales</taxon>
        <taxon>Bionectriaceae</taxon>
        <taxon>Geosmithia</taxon>
    </lineage>
</organism>